<reference evidence="3" key="1">
    <citation type="submission" date="2022-06" db="EMBL/GenBank/DDBJ databases">
        <title>New cyanobacteria of genus Symplocastrum in benthos of Lake Baikal.</title>
        <authorList>
            <person name="Sorokovikova E."/>
            <person name="Tikhonova I."/>
            <person name="Krasnopeev A."/>
            <person name="Evseev P."/>
            <person name="Gladkikh A."/>
            <person name="Belykh O."/>
        </authorList>
    </citation>
    <scope>NUCLEOTIDE SEQUENCE</scope>
    <source>
        <strain evidence="3">BBK-W-15</strain>
    </source>
</reference>
<feature type="domain" description="DUF11" evidence="2">
    <location>
        <begin position="589"/>
        <end position="730"/>
    </location>
</feature>
<dbReference type="Gene3D" id="2.60.40.740">
    <property type="match status" value="1"/>
</dbReference>
<evidence type="ECO:0000313" key="3">
    <source>
        <dbReference type="EMBL" id="MCP2729900.1"/>
    </source>
</evidence>
<evidence type="ECO:0000256" key="1">
    <source>
        <dbReference type="SAM" id="MobiDB-lite"/>
    </source>
</evidence>
<dbReference type="NCBIfam" id="TIGR01451">
    <property type="entry name" value="B_ant_repeat"/>
    <property type="match status" value="3"/>
</dbReference>
<sequence length="1285" mass="135049">MNYKISRQIIIHLRRYIFHQGNSKKWRLISLALTLLTWGYWSQPVRAEGTGQIILPGGNRFLTEWREDNSILNPPSNSSTAPLSFGIPRRTILQVYAKAGEIINVGSSAMGESGSPMDANRVGNGLIYRPGVNIDTNFGTDSINPATNPDVLMNCVQQRINLNDLTRGKITTRAQETAGPLPAAGGYNPCTYIATADGIYTVVFTGPRGRYREGEPSGIFPLSLAPTILNGTTQLTGVAGWDITVTANGNPVNGRVFTNYLAILAGAFQKVNTQIYVATKDGYQYRANMTDLDPDGAILFSNNRGFTKGNTAIYRSIDTADLNSGTSFQRPNLPDSGTDFTNKIFFNPPDPDAIAALASLGFASVPQGPLKFTNFQFLGCENTPNQMGTFIENGAPPDPDNPTCLSNYRGGGTFGFFNPNTTAKSYTLRIDIDGNGSYTDPKDVILLGTAPGSSNVTQFWDGKDGEGNPVPATTVPLKIDLRVNAGETHFPFLDVENSGGVSISLLNLPGTQALTYYNDSIFDNIPGPGKPPGIPNPDNLLNGADSSSTPVHIFTGGGNFGNNKGMDTWVFVPFPGLDTNPEISLIQADLAIEKTVSAGAIPPAKTIQVFPGDLITYTLTVKNNGPSDVPVATPANVVDTIDANIIGVNWTCTVPAAQGSCGATSGSGNAINTTVVLKNGATATYTITGTVSPTIAINTIPNTSQVLRGNDVTDPTDPNRIGAGNNTSNAVITVVVQPKVLKSVRWAEDTDGSGTPSIGDILEYTIRTNNPSPTLGIADTVVKDIIPAALQVLPGSVQVVNNSPNNPALTVAPNIPEFGTGDPNKPTILTTPGTLAAGGSATVTYRARIRPGAAGSLENQAVVNFNGDNGRPALSDAADTVTAPGGTGSSQNSGFPGPGGDVLQPAGVPGAFNPTIIKLFDFVTPTGTKSVRLASDLDGNGEVSKGDILEYTITYINSSLGAAVTDFIVTDKIDTALVEFAGGYSFTPNNGGTPPDPAVDIVTTVKGNPTFNGTTDVNLTNPINKGKIGAYRGEVIIKYQVKVIGPPDAQIVNQAQATSSAGTLPLSVTNAVSGPQEIPQVFPGDNVETGNVPTEPTDDEPTIVVIKGSGTPSFRLVKRITNILRNNTPLAGVNFGNVINDPNDVSDDSPLWSKLPPVGVFQLENDGGVLPGDLVEYTIYFLSDGTDTAKNIRICDAIPEGTVFEPDTFGASQGMKLRFGAGETNLTNNSDSDQGRFFSILEPATKPPCPSDTNPNGSILVNVGNIPAFAPNNTGFIRFRIRVND</sequence>
<organism evidence="3 4">
    <name type="scientific">Limnofasciculus baicalensis BBK-W-15</name>
    <dbReference type="NCBI Taxonomy" id="2699891"/>
    <lineage>
        <taxon>Bacteria</taxon>
        <taxon>Bacillati</taxon>
        <taxon>Cyanobacteriota</taxon>
        <taxon>Cyanophyceae</taxon>
        <taxon>Coleofasciculales</taxon>
        <taxon>Coleofasciculaceae</taxon>
        <taxon>Limnofasciculus</taxon>
        <taxon>Limnofasciculus baicalensis</taxon>
    </lineage>
</organism>
<comment type="caution">
    <text evidence="3">The sequence shown here is derived from an EMBL/GenBank/DDBJ whole genome shotgun (WGS) entry which is preliminary data.</text>
</comment>
<feature type="region of interest" description="Disordered" evidence="1">
    <location>
        <begin position="1075"/>
        <end position="1101"/>
    </location>
</feature>
<gene>
    <name evidence="3" type="ORF">NJ959_15805</name>
</gene>
<dbReference type="InterPro" id="IPR001434">
    <property type="entry name" value="OmcB-like_DUF11"/>
</dbReference>
<dbReference type="SUPFAM" id="SSF49401">
    <property type="entry name" value="Bacterial adhesins"/>
    <property type="match status" value="1"/>
</dbReference>
<dbReference type="InterPro" id="IPR018247">
    <property type="entry name" value="EF_Hand_1_Ca_BS"/>
</dbReference>
<evidence type="ECO:0000313" key="4">
    <source>
        <dbReference type="Proteomes" id="UP001204953"/>
    </source>
</evidence>
<dbReference type="InterPro" id="IPR047589">
    <property type="entry name" value="DUF11_rpt"/>
</dbReference>
<dbReference type="Pfam" id="PF01345">
    <property type="entry name" value="DUF11"/>
    <property type="match status" value="1"/>
</dbReference>
<evidence type="ECO:0000259" key="2">
    <source>
        <dbReference type="Pfam" id="PF01345"/>
    </source>
</evidence>
<dbReference type="RefSeq" id="WP_254012674.1">
    <property type="nucleotide sequence ID" value="NZ_JAMZMM010000152.1"/>
</dbReference>
<keyword evidence="4" id="KW-1185">Reference proteome</keyword>
<proteinExistence type="predicted"/>
<name>A0AAE3KMV9_9CYAN</name>
<dbReference type="PROSITE" id="PS00018">
    <property type="entry name" value="EF_HAND_1"/>
    <property type="match status" value="1"/>
</dbReference>
<feature type="region of interest" description="Disordered" evidence="1">
    <location>
        <begin position="869"/>
        <end position="906"/>
    </location>
</feature>
<protein>
    <recommendedName>
        <fullName evidence="2">DUF11 domain-containing protein</fullName>
    </recommendedName>
</protein>
<accession>A0AAE3KMV9</accession>
<dbReference type="InterPro" id="IPR008966">
    <property type="entry name" value="Adhesion_dom_sf"/>
</dbReference>
<dbReference type="Proteomes" id="UP001204953">
    <property type="component" value="Unassembled WGS sequence"/>
</dbReference>
<dbReference type="EMBL" id="JAMZMM010000152">
    <property type="protein sequence ID" value="MCP2729900.1"/>
    <property type="molecule type" value="Genomic_DNA"/>
</dbReference>